<dbReference type="Pfam" id="PF01478">
    <property type="entry name" value="Peptidase_A24"/>
    <property type="match status" value="1"/>
</dbReference>
<dbReference type="Proteomes" id="UP001501581">
    <property type="component" value="Unassembled WGS sequence"/>
</dbReference>
<dbReference type="RefSeq" id="WP_343991175.1">
    <property type="nucleotide sequence ID" value="NZ_BAAALG010000002.1"/>
</dbReference>
<keyword evidence="2" id="KW-1133">Transmembrane helix</keyword>
<dbReference type="PANTHER" id="PTHR30487:SF0">
    <property type="entry name" value="PREPILIN LEADER PEPTIDASE_N-METHYLTRANSFERASE-RELATED"/>
    <property type="match status" value="1"/>
</dbReference>
<name>A0ABN1TM01_9ACTN</name>
<accession>A0ABN1TM01</accession>
<evidence type="ECO:0000313" key="4">
    <source>
        <dbReference type="EMBL" id="GAA1093315.1"/>
    </source>
</evidence>
<evidence type="ECO:0000256" key="1">
    <source>
        <dbReference type="ARBA" id="ARBA00005801"/>
    </source>
</evidence>
<dbReference type="PANTHER" id="PTHR30487">
    <property type="entry name" value="TYPE 4 PREPILIN-LIKE PROTEINS LEADER PEPTIDE-PROCESSING ENZYME"/>
    <property type="match status" value="1"/>
</dbReference>
<feature type="transmembrane region" description="Helical" evidence="2">
    <location>
        <begin position="203"/>
        <end position="222"/>
    </location>
</feature>
<evidence type="ECO:0000313" key="5">
    <source>
        <dbReference type="Proteomes" id="UP001501581"/>
    </source>
</evidence>
<comment type="caution">
    <text evidence="4">The sequence shown here is derived from an EMBL/GenBank/DDBJ whole genome shotgun (WGS) entry which is preliminary data.</text>
</comment>
<dbReference type="InterPro" id="IPR050882">
    <property type="entry name" value="Prepilin_peptidase/N-MTase"/>
</dbReference>
<keyword evidence="5" id="KW-1185">Reference proteome</keyword>
<sequence length="223" mass="23262">MSLHAAASATAAVSAAVLAWPMPRLVARLPEPPEADPEKVTYAELAAVPRLPLRYALWAGAAAGTVGAFLGWHGALLMLVPLSAAGVALAHIDFRTRLLPKLLVRPLYPVLLLGLVLAALLERDPGVLTGGVLGAVVALIVYWLLWRFTPGMGYGDVRLSGLVGMALGALGWQALGLGLYGGFLLGALGWVPLRLLGFTKDRHFAFGPFMLLGVVAGACVSAL</sequence>
<gene>
    <name evidence="4" type="ORF">GCM10009668_05830</name>
</gene>
<evidence type="ECO:0000259" key="3">
    <source>
        <dbReference type="Pfam" id="PF01478"/>
    </source>
</evidence>
<dbReference type="Gene3D" id="1.20.120.1220">
    <property type="match status" value="1"/>
</dbReference>
<feature type="transmembrane region" description="Helical" evidence="2">
    <location>
        <begin position="166"/>
        <end position="191"/>
    </location>
</feature>
<dbReference type="EMBL" id="BAAALG010000002">
    <property type="protein sequence ID" value="GAA1093315.1"/>
    <property type="molecule type" value="Genomic_DNA"/>
</dbReference>
<feature type="transmembrane region" description="Helical" evidence="2">
    <location>
        <begin position="57"/>
        <end position="90"/>
    </location>
</feature>
<protein>
    <recommendedName>
        <fullName evidence="3">Prepilin type IV endopeptidase peptidase domain-containing protein</fullName>
    </recommendedName>
</protein>
<keyword evidence="2" id="KW-0812">Transmembrane</keyword>
<comment type="similarity">
    <text evidence="1">Belongs to the peptidase A24 family.</text>
</comment>
<proteinExistence type="inferred from homology"/>
<feature type="transmembrane region" description="Helical" evidence="2">
    <location>
        <begin position="102"/>
        <end position="121"/>
    </location>
</feature>
<feature type="domain" description="Prepilin type IV endopeptidase peptidase" evidence="3">
    <location>
        <begin position="86"/>
        <end position="188"/>
    </location>
</feature>
<keyword evidence="2" id="KW-0472">Membrane</keyword>
<feature type="transmembrane region" description="Helical" evidence="2">
    <location>
        <begin position="127"/>
        <end position="145"/>
    </location>
</feature>
<evidence type="ECO:0000256" key="2">
    <source>
        <dbReference type="SAM" id="Phobius"/>
    </source>
</evidence>
<organism evidence="4 5">
    <name type="scientific">Nocardioides dubius</name>
    <dbReference type="NCBI Taxonomy" id="317019"/>
    <lineage>
        <taxon>Bacteria</taxon>
        <taxon>Bacillati</taxon>
        <taxon>Actinomycetota</taxon>
        <taxon>Actinomycetes</taxon>
        <taxon>Propionibacteriales</taxon>
        <taxon>Nocardioidaceae</taxon>
        <taxon>Nocardioides</taxon>
    </lineage>
</organism>
<reference evidence="4 5" key="1">
    <citation type="journal article" date="2019" name="Int. J. Syst. Evol. Microbiol.">
        <title>The Global Catalogue of Microorganisms (GCM) 10K type strain sequencing project: providing services to taxonomists for standard genome sequencing and annotation.</title>
        <authorList>
            <consortium name="The Broad Institute Genomics Platform"/>
            <consortium name="The Broad Institute Genome Sequencing Center for Infectious Disease"/>
            <person name="Wu L."/>
            <person name="Ma J."/>
        </authorList>
    </citation>
    <scope>NUCLEOTIDE SEQUENCE [LARGE SCALE GENOMIC DNA]</scope>
    <source>
        <strain evidence="4 5">JCM 13008</strain>
    </source>
</reference>
<dbReference type="InterPro" id="IPR000045">
    <property type="entry name" value="Prepilin_IV_endopep_pep"/>
</dbReference>